<evidence type="ECO:0000256" key="1">
    <source>
        <dbReference type="ARBA" id="ARBA00004442"/>
    </source>
</evidence>
<evidence type="ECO:0000256" key="4">
    <source>
        <dbReference type="ARBA" id="ARBA00023136"/>
    </source>
</evidence>
<gene>
    <name evidence="6" type="ORF">SAMN04488006_1312</name>
</gene>
<keyword evidence="4" id="KW-0472">Membrane</keyword>
<dbReference type="GO" id="GO:1990281">
    <property type="term" value="C:efflux pump complex"/>
    <property type="evidence" value="ECO:0007669"/>
    <property type="project" value="TreeGrafter"/>
</dbReference>
<organism evidence="6 7">
    <name type="scientific">Lutibacter maritimus</name>
    <dbReference type="NCBI Taxonomy" id="593133"/>
    <lineage>
        <taxon>Bacteria</taxon>
        <taxon>Pseudomonadati</taxon>
        <taxon>Bacteroidota</taxon>
        <taxon>Flavobacteriia</taxon>
        <taxon>Flavobacteriales</taxon>
        <taxon>Flavobacteriaceae</taxon>
        <taxon>Lutibacter</taxon>
    </lineage>
</organism>
<evidence type="ECO:0000256" key="2">
    <source>
        <dbReference type="ARBA" id="ARBA00022452"/>
    </source>
</evidence>
<evidence type="ECO:0000256" key="3">
    <source>
        <dbReference type="ARBA" id="ARBA00022692"/>
    </source>
</evidence>
<reference evidence="7" key="1">
    <citation type="submission" date="2016-10" db="EMBL/GenBank/DDBJ databases">
        <authorList>
            <person name="Varghese N."/>
            <person name="Submissions S."/>
        </authorList>
    </citation>
    <scope>NUCLEOTIDE SEQUENCE [LARGE SCALE GENOMIC DNA]</scope>
    <source>
        <strain evidence="7">DSM 24450</strain>
    </source>
</reference>
<dbReference type="PANTHER" id="PTHR30026">
    <property type="entry name" value="OUTER MEMBRANE PROTEIN TOLC"/>
    <property type="match status" value="1"/>
</dbReference>
<dbReference type="Gene3D" id="1.20.1600.10">
    <property type="entry name" value="Outer membrane efflux proteins (OEP)"/>
    <property type="match status" value="1"/>
</dbReference>
<dbReference type="GO" id="GO:0015288">
    <property type="term" value="F:porin activity"/>
    <property type="evidence" value="ECO:0007669"/>
    <property type="project" value="TreeGrafter"/>
</dbReference>
<dbReference type="EMBL" id="FOZP01000002">
    <property type="protein sequence ID" value="SFS43038.1"/>
    <property type="molecule type" value="Genomic_DNA"/>
</dbReference>
<proteinExistence type="predicted"/>
<keyword evidence="5" id="KW-0998">Cell outer membrane</keyword>
<sequence length="418" mass="47201">MKKTITFVILFVSFYAIGQEKLQLTDLYKLLNTNYPLTQQTTLLEKQHQLDLEVINTENLPKLEFAAQATYQSDVTQIPIVIPNSTIEPPNKDQYKATISVNQLIYAGGLVKASSEAKTAALKTNLKQVEVNLYQLKKQVNQLYFSILFQQEKKVLLNSKKELLEAKLKEVKAGVKYGVLLPSSDSVLETELLKINQQFIEIESNKISLFQSLSNLVGTEISSNKTLENPQTITAENNEINRPELDLFQLKKEQIDNTETVLSKQIAPKLSSFATGGYGNPGLNALDNSFQTFYMVGVKLNWNVFDWNANKKQRESLKINKEIIDTEEAVFKLNTNIELDQNKAEIEKISAFIPNDNLIIQLQKNILKTAESQLKNGVITASAYITELTNLYEAENNLSTHKIQLLLAQTNYNTTKGN</sequence>
<protein>
    <submittedName>
        <fullName evidence="6">Outer membrane protein TolC</fullName>
    </submittedName>
</protein>
<keyword evidence="2" id="KW-1134">Transmembrane beta strand</keyword>
<evidence type="ECO:0000313" key="6">
    <source>
        <dbReference type="EMBL" id="SFS43038.1"/>
    </source>
</evidence>
<dbReference type="Proteomes" id="UP000199312">
    <property type="component" value="Unassembled WGS sequence"/>
</dbReference>
<dbReference type="GO" id="GO:0015562">
    <property type="term" value="F:efflux transmembrane transporter activity"/>
    <property type="evidence" value="ECO:0007669"/>
    <property type="project" value="InterPro"/>
</dbReference>
<dbReference type="GO" id="GO:0009279">
    <property type="term" value="C:cell outer membrane"/>
    <property type="evidence" value="ECO:0007669"/>
    <property type="project" value="UniProtKB-SubCell"/>
</dbReference>
<dbReference type="OrthoDB" id="976750at2"/>
<comment type="subcellular location">
    <subcellularLocation>
        <location evidence="1">Cell outer membrane</location>
    </subcellularLocation>
</comment>
<accession>A0A1I6PSI2</accession>
<dbReference type="InterPro" id="IPR051906">
    <property type="entry name" value="TolC-like"/>
</dbReference>
<dbReference type="STRING" id="593133.SAMN04488006_1312"/>
<dbReference type="RefSeq" id="WP_090223941.1">
    <property type="nucleotide sequence ID" value="NZ_FOZP01000002.1"/>
</dbReference>
<dbReference type="SUPFAM" id="SSF56954">
    <property type="entry name" value="Outer membrane efflux proteins (OEP)"/>
    <property type="match status" value="1"/>
</dbReference>
<evidence type="ECO:0000256" key="5">
    <source>
        <dbReference type="ARBA" id="ARBA00023237"/>
    </source>
</evidence>
<dbReference type="PANTHER" id="PTHR30026:SF20">
    <property type="entry name" value="OUTER MEMBRANE PROTEIN TOLC"/>
    <property type="match status" value="1"/>
</dbReference>
<dbReference type="AlphaFoldDB" id="A0A1I6PSI2"/>
<keyword evidence="7" id="KW-1185">Reference proteome</keyword>
<evidence type="ECO:0000313" key="7">
    <source>
        <dbReference type="Proteomes" id="UP000199312"/>
    </source>
</evidence>
<keyword evidence="3" id="KW-0812">Transmembrane</keyword>
<name>A0A1I6PSI2_9FLAO</name>